<dbReference type="AlphaFoldDB" id="A0A9J6BXC3"/>
<evidence type="ECO:0000313" key="3">
    <source>
        <dbReference type="Proteomes" id="UP001107558"/>
    </source>
</evidence>
<gene>
    <name evidence="2" type="ORF">PVAND_004177</name>
</gene>
<name>A0A9J6BXC3_POLVA</name>
<proteinExistence type="predicted"/>
<organism evidence="2 3">
    <name type="scientific">Polypedilum vanderplanki</name>
    <name type="common">Sleeping chironomid midge</name>
    <dbReference type="NCBI Taxonomy" id="319348"/>
    <lineage>
        <taxon>Eukaryota</taxon>
        <taxon>Metazoa</taxon>
        <taxon>Ecdysozoa</taxon>
        <taxon>Arthropoda</taxon>
        <taxon>Hexapoda</taxon>
        <taxon>Insecta</taxon>
        <taxon>Pterygota</taxon>
        <taxon>Neoptera</taxon>
        <taxon>Endopterygota</taxon>
        <taxon>Diptera</taxon>
        <taxon>Nematocera</taxon>
        <taxon>Chironomoidea</taxon>
        <taxon>Chironomidae</taxon>
        <taxon>Chironominae</taxon>
        <taxon>Polypedilum</taxon>
        <taxon>Polypedilum</taxon>
    </lineage>
</organism>
<sequence length="543" mass="61686">MASCVGSNTVDFFDCIILTETWCNNTGIFNMYNLSNYNLHMQTRPSDVKGGGVSVYTKKNLNGNLVQTINSNSIEGVIVSIIQNNEELKLFAIYRKPSGNIIDFLLTLETIIRSQNIKWICGDLNINTINRLDFNGRKLLSMMVRFDYTLINTSVTRIGANSVIDHIFIKNLNNKHAIITLEKNQFSDHNAIISLQFESPSQLLSKSSTKTLIKIDYSTVIESIREISPLREEWTGLANMIDAFTNEINTHKRIVTIKTKERDIPEWVDSKYIHLSRRINNIYDKILKLKNKNLPVNSLTNTLNCYRIELKNHAKATSTNYYYNQLVSGKRNPWDIINSVCGRSNKSKCISLISENSMINDDAKISDIFINKANETTGVKNDLIPPHFIGQHISNSIVFLTVDANTVKKHLNTLSNKKAPGIDGIKADLWKNLNDDCLYFLTSIINQCLTDGVYPNILKKAKVTPIHKKGNKTDPNNYRFISILPVINKVFERIIYTFIDEFASKYNIYDHNQYGFRLGSGTHNALCKILNDVSKGTDTMAKT</sequence>
<dbReference type="GO" id="GO:0071897">
    <property type="term" value="P:DNA biosynthetic process"/>
    <property type="evidence" value="ECO:0007669"/>
    <property type="project" value="UniProtKB-ARBA"/>
</dbReference>
<dbReference type="InterPro" id="IPR005135">
    <property type="entry name" value="Endo/exonuclease/phosphatase"/>
</dbReference>
<dbReference type="GO" id="GO:0003824">
    <property type="term" value="F:catalytic activity"/>
    <property type="evidence" value="ECO:0007669"/>
    <property type="project" value="InterPro"/>
</dbReference>
<dbReference type="Proteomes" id="UP001107558">
    <property type="component" value="Chromosome 3"/>
</dbReference>
<protein>
    <recommendedName>
        <fullName evidence="1">Endonuclease/exonuclease/phosphatase domain-containing protein</fullName>
    </recommendedName>
</protein>
<dbReference type="Gene3D" id="3.60.10.10">
    <property type="entry name" value="Endonuclease/exonuclease/phosphatase"/>
    <property type="match status" value="1"/>
</dbReference>
<dbReference type="OrthoDB" id="7764987at2759"/>
<comment type="caution">
    <text evidence="2">The sequence shown here is derived from an EMBL/GenBank/DDBJ whole genome shotgun (WGS) entry which is preliminary data.</text>
</comment>
<dbReference type="SUPFAM" id="SSF56219">
    <property type="entry name" value="DNase I-like"/>
    <property type="match status" value="1"/>
</dbReference>
<dbReference type="Pfam" id="PF14529">
    <property type="entry name" value="Exo_endo_phos_2"/>
    <property type="match status" value="1"/>
</dbReference>
<dbReference type="PANTHER" id="PTHR47510">
    <property type="entry name" value="REVERSE TRANSCRIPTASE DOMAIN-CONTAINING PROTEIN"/>
    <property type="match status" value="1"/>
</dbReference>
<dbReference type="PANTHER" id="PTHR47510:SF3">
    <property type="entry name" value="ENDO_EXONUCLEASE_PHOSPHATASE DOMAIN-CONTAINING PROTEIN"/>
    <property type="match status" value="1"/>
</dbReference>
<keyword evidence="3" id="KW-1185">Reference proteome</keyword>
<dbReference type="InterPro" id="IPR036691">
    <property type="entry name" value="Endo/exonu/phosph_ase_sf"/>
</dbReference>
<reference evidence="2" key="1">
    <citation type="submission" date="2021-03" db="EMBL/GenBank/DDBJ databases">
        <title>Chromosome level genome of the anhydrobiotic midge Polypedilum vanderplanki.</title>
        <authorList>
            <person name="Yoshida Y."/>
            <person name="Kikawada T."/>
            <person name="Gusev O."/>
        </authorList>
    </citation>
    <scope>NUCLEOTIDE SEQUENCE</scope>
    <source>
        <strain evidence="2">NIAS01</strain>
        <tissue evidence="2">Whole body or cell culture</tissue>
    </source>
</reference>
<evidence type="ECO:0000259" key="1">
    <source>
        <dbReference type="Pfam" id="PF14529"/>
    </source>
</evidence>
<accession>A0A9J6BXC3</accession>
<feature type="domain" description="Endonuclease/exonuclease/phosphatase" evidence="1">
    <location>
        <begin position="89"/>
        <end position="193"/>
    </location>
</feature>
<evidence type="ECO:0000313" key="2">
    <source>
        <dbReference type="EMBL" id="KAG5674195.1"/>
    </source>
</evidence>
<dbReference type="EMBL" id="JADBJN010000003">
    <property type="protein sequence ID" value="KAG5674195.1"/>
    <property type="molecule type" value="Genomic_DNA"/>
</dbReference>
<dbReference type="InterPro" id="IPR043502">
    <property type="entry name" value="DNA/RNA_pol_sf"/>
</dbReference>
<dbReference type="SUPFAM" id="SSF56672">
    <property type="entry name" value="DNA/RNA polymerases"/>
    <property type="match status" value="1"/>
</dbReference>